<accession>A0A7S4GCY6</accession>
<reference evidence="1" key="1">
    <citation type="submission" date="2021-01" db="EMBL/GenBank/DDBJ databases">
        <authorList>
            <person name="Corre E."/>
            <person name="Pelletier E."/>
            <person name="Niang G."/>
            <person name="Scheremetjew M."/>
            <person name="Finn R."/>
            <person name="Kale V."/>
            <person name="Holt S."/>
            <person name="Cochrane G."/>
            <person name="Meng A."/>
            <person name="Brown T."/>
            <person name="Cohen L."/>
        </authorList>
    </citation>
    <scope>NUCLEOTIDE SEQUENCE</scope>
    <source>
        <strain evidence="1">CCMP1594</strain>
    </source>
</reference>
<name>A0A7S4GCY6_9EUGL</name>
<evidence type="ECO:0000313" key="1">
    <source>
        <dbReference type="EMBL" id="CAE0832789.1"/>
    </source>
</evidence>
<organism evidence="1">
    <name type="scientific">Eutreptiella gymnastica</name>
    <dbReference type="NCBI Taxonomy" id="73025"/>
    <lineage>
        <taxon>Eukaryota</taxon>
        <taxon>Discoba</taxon>
        <taxon>Euglenozoa</taxon>
        <taxon>Euglenida</taxon>
        <taxon>Spirocuta</taxon>
        <taxon>Euglenophyceae</taxon>
        <taxon>Eutreptiales</taxon>
        <taxon>Eutreptiaceae</taxon>
        <taxon>Eutreptiella</taxon>
    </lineage>
</organism>
<sequence length="149" mass="17261">MNTRAQMLPSERFINRSTKDTGKRLARLDGGALSPVPCKILRGLAPEQRWGFFEVSSTSEDFPWKYYRAPGTTIWQPLLGWETVIHHFRKRILIYSIECVVAHVFDESPNPSNRPPHQKHGCRHAFVLEAKDVFFFFTDDGWNVPMRDG</sequence>
<dbReference type="AlphaFoldDB" id="A0A7S4GCY6"/>
<gene>
    <name evidence="1" type="ORF">EGYM00163_LOCUS44074</name>
</gene>
<dbReference type="EMBL" id="HBJA01127935">
    <property type="protein sequence ID" value="CAE0832789.1"/>
    <property type="molecule type" value="Transcribed_RNA"/>
</dbReference>
<proteinExistence type="predicted"/>
<protein>
    <submittedName>
        <fullName evidence="1">Uncharacterized protein</fullName>
    </submittedName>
</protein>